<dbReference type="GO" id="GO:0005886">
    <property type="term" value="C:plasma membrane"/>
    <property type="evidence" value="ECO:0007669"/>
    <property type="project" value="UniProtKB-SubCell"/>
</dbReference>
<dbReference type="SUPFAM" id="SSF90123">
    <property type="entry name" value="ABC transporter transmembrane region"/>
    <property type="match status" value="1"/>
</dbReference>
<dbReference type="PROSITE" id="PS50893">
    <property type="entry name" value="ABC_TRANSPORTER_2"/>
    <property type="match status" value="1"/>
</dbReference>
<dbReference type="Pfam" id="PF00664">
    <property type="entry name" value="ABC_membrane"/>
    <property type="match status" value="1"/>
</dbReference>
<keyword evidence="6 12" id="KW-0067">ATP-binding</keyword>
<evidence type="ECO:0000256" key="3">
    <source>
        <dbReference type="ARBA" id="ARBA00022475"/>
    </source>
</evidence>
<dbReference type="GO" id="GO:0015421">
    <property type="term" value="F:ABC-type oligopeptide transporter activity"/>
    <property type="evidence" value="ECO:0007669"/>
    <property type="project" value="TreeGrafter"/>
</dbReference>
<evidence type="ECO:0000256" key="2">
    <source>
        <dbReference type="ARBA" id="ARBA00022448"/>
    </source>
</evidence>
<dbReference type="Gene3D" id="1.20.1560.10">
    <property type="entry name" value="ABC transporter type 1, transmembrane domain"/>
    <property type="match status" value="1"/>
</dbReference>
<protein>
    <submittedName>
        <fullName evidence="12">ATP-binding cassette, subfamily B</fullName>
    </submittedName>
</protein>
<accession>A0A1X7MYM5</accession>
<feature type="transmembrane region" description="Helical" evidence="9">
    <location>
        <begin position="56"/>
        <end position="74"/>
    </location>
</feature>
<dbReference type="GO" id="GO:0005524">
    <property type="term" value="F:ATP binding"/>
    <property type="evidence" value="ECO:0007669"/>
    <property type="project" value="UniProtKB-KW"/>
</dbReference>
<dbReference type="InterPro" id="IPR011527">
    <property type="entry name" value="ABC1_TM_dom"/>
</dbReference>
<evidence type="ECO:0000313" key="13">
    <source>
        <dbReference type="Proteomes" id="UP000193435"/>
    </source>
</evidence>
<dbReference type="PANTHER" id="PTHR43394:SF1">
    <property type="entry name" value="ATP-BINDING CASSETTE SUB-FAMILY B MEMBER 10, MITOCHONDRIAL"/>
    <property type="match status" value="1"/>
</dbReference>
<dbReference type="GO" id="GO:0016887">
    <property type="term" value="F:ATP hydrolysis activity"/>
    <property type="evidence" value="ECO:0007669"/>
    <property type="project" value="InterPro"/>
</dbReference>
<feature type="transmembrane region" description="Helical" evidence="9">
    <location>
        <begin position="136"/>
        <end position="157"/>
    </location>
</feature>
<evidence type="ECO:0000256" key="5">
    <source>
        <dbReference type="ARBA" id="ARBA00022741"/>
    </source>
</evidence>
<feature type="transmembrane region" description="Helical" evidence="9">
    <location>
        <begin position="163"/>
        <end position="180"/>
    </location>
</feature>
<dbReference type="OrthoDB" id="9770415at2"/>
<dbReference type="PANTHER" id="PTHR43394">
    <property type="entry name" value="ATP-DEPENDENT PERMEASE MDL1, MITOCHONDRIAL"/>
    <property type="match status" value="1"/>
</dbReference>
<evidence type="ECO:0000256" key="1">
    <source>
        <dbReference type="ARBA" id="ARBA00004651"/>
    </source>
</evidence>
<sequence length="584" mass="65786">MFDTFKKYGWFFKLRWKSYTFGVVALIICAILQVLNPIIIGTIIDHFIAGTLNWEILLFFVSLILVFSLVMYALRYGWRMALFGNSTLIESLLRNRLFTFFTRMDAEFYQKYRTGDLMAHATNDLAAIRFVAADGVLTLTDALSLGGITLFSMFVFIDWKLTLFSILPLPILIIVSTYLGKMIHARYRGALQAFSSMNNHVQESVTGIKVLKTFGEEKEDFVAFKEETQKVVDKNQRVYKLKAALSPSIEIIMGLTYVIALLVGGNYVQTGRISIGDLVAFISYIGMMQWPLLAVGGLINTLERGSAAYDRVENLLAYTPSIVETTNAYDQSLDGDIDFAIQSFTYPDDVHPALTNISFQLEKGKMLGVVGRTGSGKSTLYKLLLRDYDQYDGAISYNNINIKDYALESLKKGIAIVPQENFLFSTTIRENIRFGNPTLSQEEVEKYAILANIHEDILEFPEGYDTKVGERGVSLSGGQKQRIAIARALAVEPECLILDDSLSAVDAQTEETILSLLKQERRHKTTIISAHRISSIMHADEIIVMKKGKMSERGTHQQLIGINGWYNDMYQKQQLEKKLDGEGM</sequence>
<evidence type="ECO:0000256" key="8">
    <source>
        <dbReference type="ARBA" id="ARBA00023136"/>
    </source>
</evidence>
<dbReference type="RefSeq" id="WP_085559311.1">
    <property type="nucleotide sequence ID" value="NZ_FOAH01000001.1"/>
</dbReference>
<dbReference type="Gene3D" id="3.40.50.300">
    <property type="entry name" value="P-loop containing nucleotide triphosphate hydrolases"/>
    <property type="match status" value="1"/>
</dbReference>
<dbReference type="SUPFAM" id="SSF52540">
    <property type="entry name" value="P-loop containing nucleoside triphosphate hydrolases"/>
    <property type="match status" value="1"/>
</dbReference>
<comment type="subcellular location">
    <subcellularLocation>
        <location evidence="1">Cell membrane</location>
        <topology evidence="1">Multi-pass membrane protein</topology>
    </subcellularLocation>
</comment>
<dbReference type="InterPro" id="IPR003593">
    <property type="entry name" value="AAA+_ATPase"/>
</dbReference>
<dbReference type="AlphaFoldDB" id="A0A1X7MYM5"/>
<dbReference type="InterPro" id="IPR017871">
    <property type="entry name" value="ABC_transporter-like_CS"/>
</dbReference>
<name>A0A1X7MYM5_9LACT</name>
<evidence type="ECO:0000256" key="9">
    <source>
        <dbReference type="SAM" id="Phobius"/>
    </source>
</evidence>
<dbReference type="Proteomes" id="UP000193435">
    <property type="component" value="Unassembled WGS sequence"/>
</dbReference>
<evidence type="ECO:0000256" key="6">
    <source>
        <dbReference type="ARBA" id="ARBA00022840"/>
    </source>
</evidence>
<dbReference type="Pfam" id="PF00005">
    <property type="entry name" value="ABC_tran"/>
    <property type="match status" value="1"/>
</dbReference>
<dbReference type="InterPro" id="IPR036640">
    <property type="entry name" value="ABC1_TM_sf"/>
</dbReference>
<evidence type="ECO:0000259" key="10">
    <source>
        <dbReference type="PROSITE" id="PS50893"/>
    </source>
</evidence>
<feature type="transmembrane region" description="Helical" evidence="9">
    <location>
        <begin position="21"/>
        <end position="44"/>
    </location>
</feature>
<reference evidence="12 13" key="1">
    <citation type="submission" date="2017-04" db="EMBL/GenBank/DDBJ databases">
        <authorList>
            <person name="Afonso C.L."/>
            <person name="Miller P.J."/>
            <person name="Scott M.A."/>
            <person name="Spackman E."/>
            <person name="Goraichik I."/>
            <person name="Dimitrov K.M."/>
            <person name="Suarez D.L."/>
            <person name="Swayne D.E."/>
        </authorList>
    </citation>
    <scope>NUCLEOTIDE SEQUENCE [LARGE SCALE GENOMIC DNA]</scope>
    <source>
        <strain evidence="12 13">LMG26642</strain>
    </source>
</reference>
<dbReference type="FunFam" id="1.20.1560.10:FF:000011">
    <property type="entry name" value="Multidrug ABC transporter ATP-binding protein"/>
    <property type="match status" value="1"/>
</dbReference>
<keyword evidence="3" id="KW-1003">Cell membrane</keyword>
<dbReference type="FunFam" id="3.40.50.300:FF:000221">
    <property type="entry name" value="Multidrug ABC transporter ATP-binding protein"/>
    <property type="match status" value="1"/>
</dbReference>
<keyword evidence="2" id="KW-0813">Transport</keyword>
<evidence type="ECO:0000313" key="12">
    <source>
        <dbReference type="EMBL" id="SMH29982.1"/>
    </source>
</evidence>
<feature type="domain" description="ABC transporter" evidence="10">
    <location>
        <begin position="339"/>
        <end position="572"/>
    </location>
</feature>
<evidence type="ECO:0000259" key="11">
    <source>
        <dbReference type="PROSITE" id="PS50929"/>
    </source>
</evidence>
<keyword evidence="8 9" id="KW-0472">Membrane</keyword>
<feature type="domain" description="ABC transmembrane type-1" evidence="11">
    <location>
        <begin position="21"/>
        <end position="304"/>
    </location>
</feature>
<evidence type="ECO:0000256" key="7">
    <source>
        <dbReference type="ARBA" id="ARBA00022989"/>
    </source>
</evidence>
<keyword evidence="7 9" id="KW-1133">Transmembrane helix</keyword>
<dbReference type="STRING" id="1073423.SAMN04488700_1121"/>
<dbReference type="InterPro" id="IPR039421">
    <property type="entry name" value="Type_1_exporter"/>
</dbReference>
<dbReference type="SMART" id="SM00382">
    <property type="entry name" value="AAA"/>
    <property type="match status" value="1"/>
</dbReference>
<feature type="transmembrane region" description="Helical" evidence="9">
    <location>
        <begin position="280"/>
        <end position="302"/>
    </location>
</feature>
<dbReference type="CDD" id="cd18541">
    <property type="entry name" value="ABC_6TM_TmrB_like"/>
    <property type="match status" value="1"/>
</dbReference>
<evidence type="ECO:0000256" key="4">
    <source>
        <dbReference type="ARBA" id="ARBA00022692"/>
    </source>
</evidence>
<dbReference type="PROSITE" id="PS00211">
    <property type="entry name" value="ABC_TRANSPORTER_1"/>
    <property type="match status" value="1"/>
</dbReference>
<dbReference type="InterPro" id="IPR003439">
    <property type="entry name" value="ABC_transporter-like_ATP-bd"/>
</dbReference>
<keyword evidence="5" id="KW-0547">Nucleotide-binding</keyword>
<feature type="transmembrane region" description="Helical" evidence="9">
    <location>
        <begin position="244"/>
        <end position="268"/>
    </location>
</feature>
<keyword evidence="13" id="KW-1185">Reference proteome</keyword>
<proteinExistence type="predicted"/>
<dbReference type="PROSITE" id="PS50929">
    <property type="entry name" value="ABC_TM1F"/>
    <property type="match status" value="1"/>
</dbReference>
<dbReference type="EMBL" id="FXBJ01000002">
    <property type="protein sequence ID" value="SMH29982.1"/>
    <property type="molecule type" value="Genomic_DNA"/>
</dbReference>
<keyword evidence="4 9" id="KW-0812">Transmembrane</keyword>
<organism evidence="12 13">
    <name type="scientific">Carnobacterium iners</name>
    <dbReference type="NCBI Taxonomy" id="1073423"/>
    <lineage>
        <taxon>Bacteria</taxon>
        <taxon>Bacillati</taxon>
        <taxon>Bacillota</taxon>
        <taxon>Bacilli</taxon>
        <taxon>Lactobacillales</taxon>
        <taxon>Carnobacteriaceae</taxon>
        <taxon>Carnobacterium</taxon>
    </lineage>
</organism>
<gene>
    <name evidence="12" type="ORF">SAMN04488700_1121</name>
</gene>
<dbReference type="InterPro" id="IPR027417">
    <property type="entry name" value="P-loop_NTPase"/>
</dbReference>